<keyword evidence="3" id="KW-1185">Reference proteome</keyword>
<evidence type="ECO:0008006" key="4">
    <source>
        <dbReference type="Google" id="ProtNLM"/>
    </source>
</evidence>
<gene>
    <name evidence="2" type="ORF">GCM10007170_38320</name>
</gene>
<evidence type="ECO:0000256" key="1">
    <source>
        <dbReference type="SAM" id="MobiDB-lite"/>
    </source>
</evidence>
<accession>A0ABQ2B0Y5</accession>
<feature type="compositionally biased region" description="Low complexity" evidence="1">
    <location>
        <begin position="32"/>
        <end position="46"/>
    </location>
</feature>
<feature type="region of interest" description="Disordered" evidence="1">
    <location>
        <begin position="26"/>
        <end position="47"/>
    </location>
</feature>
<sequence length="145" mass="14844">MAPVTGWALLGPIIIAGLSGCGSLPGSAADQTPTPAGATSSAPAETHLQQAARSCGLNGSSYGAIGDDGYSITLQSKPKKGSRGGLSLTEIDCVLDVVKVPNAIASQMDGTRALDGTQDATWDKISATWTYHPDNGFRIILTELK</sequence>
<reference evidence="3" key="1">
    <citation type="journal article" date="2019" name="Int. J. Syst. Evol. Microbiol.">
        <title>The Global Catalogue of Microorganisms (GCM) 10K type strain sequencing project: providing services to taxonomists for standard genome sequencing and annotation.</title>
        <authorList>
            <consortium name="The Broad Institute Genomics Platform"/>
            <consortium name="The Broad Institute Genome Sequencing Center for Infectious Disease"/>
            <person name="Wu L."/>
            <person name="Ma J."/>
        </authorList>
    </citation>
    <scope>NUCLEOTIDE SEQUENCE [LARGE SCALE GENOMIC DNA]</scope>
    <source>
        <strain evidence="3">CGMCC 1.12778</strain>
    </source>
</reference>
<proteinExistence type="predicted"/>
<organism evidence="2 3">
    <name type="scientific">Arthrobacter liuii</name>
    <dbReference type="NCBI Taxonomy" id="1476996"/>
    <lineage>
        <taxon>Bacteria</taxon>
        <taxon>Bacillati</taxon>
        <taxon>Actinomycetota</taxon>
        <taxon>Actinomycetes</taxon>
        <taxon>Micrococcales</taxon>
        <taxon>Micrococcaceae</taxon>
        <taxon>Arthrobacter</taxon>
    </lineage>
</organism>
<evidence type="ECO:0000313" key="3">
    <source>
        <dbReference type="Proteomes" id="UP000643279"/>
    </source>
</evidence>
<evidence type="ECO:0000313" key="2">
    <source>
        <dbReference type="EMBL" id="GGI00661.1"/>
    </source>
</evidence>
<protein>
    <recommendedName>
        <fullName evidence="4">Lipoprotein</fullName>
    </recommendedName>
</protein>
<dbReference type="Proteomes" id="UP000643279">
    <property type="component" value="Unassembled WGS sequence"/>
</dbReference>
<dbReference type="EMBL" id="BMFW01000028">
    <property type="protein sequence ID" value="GGI00661.1"/>
    <property type="molecule type" value="Genomic_DNA"/>
</dbReference>
<comment type="caution">
    <text evidence="2">The sequence shown here is derived from an EMBL/GenBank/DDBJ whole genome shotgun (WGS) entry which is preliminary data.</text>
</comment>
<name>A0ABQ2B0Y5_9MICC</name>